<comment type="pathway">
    <text evidence="2">Carbohydrate acid metabolism; 2-dehydro-3-deoxy-D-gluconate degradation; D-glyceraldehyde 3-phosphate and pyruvate from 2-dehydro-3-deoxy-D-gluconate: step 2/2.</text>
</comment>
<organism evidence="9 10">
    <name type="scientific">Tessaracoccus oleiagri</name>
    <dbReference type="NCBI Taxonomy" id="686624"/>
    <lineage>
        <taxon>Bacteria</taxon>
        <taxon>Bacillati</taxon>
        <taxon>Actinomycetota</taxon>
        <taxon>Actinomycetes</taxon>
        <taxon>Propionibacteriales</taxon>
        <taxon>Propionibacteriaceae</taxon>
        <taxon>Tessaracoccus</taxon>
    </lineage>
</organism>
<reference evidence="9 10" key="1">
    <citation type="submission" date="2016-10" db="EMBL/GenBank/DDBJ databases">
        <authorList>
            <person name="de Groot N.N."/>
        </authorList>
    </citation>
    <scope>NUCLEOTIDE SEQUENCE [LARGE SCALE GENOMIC DNA]</scope>
    <source>
        <strain evidence="9 10">CGMCC 1.9159</strain>
    </source>
</reference>
<dbReference type="GO" id="GO:0008675">
    <property type="term" value="F:2-dehydro-3-deoxy-phosphogluconate aldolase activity"/>
    <property type="evidence" value="ECO:0007669"/>
    <property type="project" value="UniProtKB-EC"/>
</dbReference>
<evidence type="ECO:0000256" key="3">
    <source>
        <dbReference type="ARBA" id="ARBA00006906"/>
    </source>
</evidence>
<dbReference type="Pfam" id="PF01081">
    <property type="entry name" value="Aldolase"/>
    <property type="match status" value="1"/>
</dbReference>
<evidence type="ECO:0000256" key="2">
    <source>
        <dbReference type="ARBA" id="ARBA00004736"/>
    </source>
</evidence>
<protein>
    <recommendedName>
        <fullName evidence="5">2-dehydro-3-deoxy-phosphogluconate aldolase</fullName>
        <ecNumber evidence="5">4.1.2.14</ecNumber>
    </recommendedName>
</protein>
<keyword evidence="8" id="KW-0119">Carbohydrate metabolism</keyword>
<evidence type="ECO:0000313" key="10">
    <source>
        <dbReference type="Proteomes" id="UP000199475"/>
    </source>
</evidence>
<evidence type="ECO:0000256" key="5">
    <source>
        <dbReference type="ARBA" id="ARBA00013063"/>
    </source>
</evidence>
<evidence type="ECO:0000256" key="6">
    <source>
        <dbReference type="ARBA" id="ARBA00023239"/>
    </source>
</evidence>
<dbReference type="Proteomes" id="UP000199475">
    <property type="component" value="Unassembled WGS sequence"/>
</dbReference>
<dbReference type="PANTHER" id="PTHR30246">
    <property type="entry name" value="2-KETO-3-DEOXY-6-PHOSPHOGLUCONATE ALDOLASE"/>
    <property type="match status" value="1"/>
</dbReference>
<evidence type="ECO:0000256" key="7">
    <source>
        <dbReference type="ARBA" id="ARBA00023270"/>
    </source>
</evidence>
<dbReference type="RefSeq" id="WP_093248849.1">
    <property type="nucleotide sequence ID" value="NZ_FNGP01000001.1"/>
</dbReference>
<dbReference type="SUPFAM" id="SSF51569">
    <property type="entry name" value="Aldolase"/>
    <property type="match status" value="1"/>
</dbReference>
<gene>
    <name evidence="9" type="ORF">SAMN04488242_0651</name>
</gene>
<dbReference type="NCBIfam" id="TIGR01182">
    <property type="entry name" value="eda"/>
    <property type="match status" value="1"/>
</dbReference>
<proteinExistence type="inferred from homology"/>
<accession>A0A1G9I0M7</accession>
<dbReference type="EC" id="4.1.2.14" evidence="5"/>
<dbReference type="InterPro" id="IPR031338">
    <property type="entry name" value="KDPG/KHG_AS_2"/>
</dbReference>
<dbReference type="STRING" id="686624.SAMN04488242_0651"/>
<dbReference type="PROSITE" id="PS00159">
    <property type="entry name" value="ALDOLASE_KDPG_KHG_1"/>
    <property type="match status" value="1"/>
</dbReference>
<keyword evidence="6" id="KW-0456">Lyase</keyword>
<evidence type="ECO:0000256" key="1">
    <source>
        <dbReference type="ARBA" id="ARBA00000654"/>
    </source>
</evidence>
<dbReference type="InterPro" id="IPR013785">
    <property type="entry name" value="Aldolase_TIM"/>
</dbReference>
<dbReference type="CDD" id="cd00452">
    <property type="entry name" value="KDPG_aldolase"/>
    <property type="match status" value="1"/>
</dbReference>
<dbReference type="EMBL" id="FNGP01000001">
    <property type="protein sequence ID" value="SDL18788.1"/>
    <property type="molecule type" value="Genomic_DNA"/>
</dbReference>
<dbReference type="InterPro" id="IPR000887">
    <property type="entry name" value="Aldlse_KDPG_KHG"/>
</dbReference>
<dbReference type="PROSITE" id="PS00160">
    <property type="entry name" value="ALDOLASE_KDPG_KHG_2"/>
    <property type="match status" value="1"/>
</dbReference>
<dbReference type="AlphaFoldDB" id="A0A1G9I0M7"/>
<dbReference type="PANTHER" id="PTHR30246:SF1">
    <property type="entry name" value="2-DEHYDRO-3-DEOXY-6-PHOSPHOGALACTONATE ALDOLASE-RELATED"/>
    <property type="match status" value="1"/>
</dbReference>
<keyword evidence="10" id="KW-1185">Reference proteome</keyword>
<sequence length="207" mass="21216">MLTAGIVPVVVLEDHALAADLGRALLAGGIPVAEVTFRTDAAARSIEEMSQVDGMLVGAGTVVSPEQVDAAVDAGARFIVSPGLLPSVVRRAQERGVAIVPGAVTPSEIMTALSLGLDTVKFFPANVYGGPSALGALGAPFRQVKFIPTGGVSLDNLPDYLGLPNVAAVGGTWMVKPEFLANRDFDQVTELSRAAVAAAAAARKDQQ</sequence>
<name>A0A1G9I0M7_9ACTN</name>
<dbReference type="OrthoDB" id="9805177at2"/>
<comment type="subunit">
    <text evidence="4">Homotrimer.</text>
</comment>
<evidence type="ECO:0000313" key="9">
    <source>
        <dbReference type="EMBL" id="SDL18788.1"/>
    </source>
</evidence>
<comment type="similarity">
    <text evidence="3">Belongs to the KHG/KDPG aldolase family.</text>
</comment>
<dbReference type="InterPro" id="IPR031337">
    <property type="entry name" value="KDPG/KHG_AS_1"/>
</dbReference>
<keyword evidence="7" id="KW-0704">Schiff base</keyword>
<evidence type="ECO:0000256" key="4">
    <source>
        <dbReference type="ARBA" id="ARBA00011233"/>
    </source>
</evidence>
<evidence type="ECO:0000256" key="8">
    <source>
        <dbReference type="ARBA" id="ARBA00023277"/>
    </source>
</evidence>
<comment type="catalytic activity">
    <reaction evidence="1">
        <text>2-dehydro-3-deoxy-6-phospho-D-gluconate = D-glyceraldehyde 3-phosphate + pyruvate</text>
        <dbReference type="Rhea" id="RHEA:17089"/>
        <dbReference type="ChEBI" id="CHEBI:15361"/>
        <dbReference type="ChEBI" id="CHEBI:57569"/>
        <dbReference type="ChEBI" id="CHEBI:59776"/>
        <dbReference type="EC" id="4.1.2.14"/>
    </reaction>
</comment>
<dbReference type="Gene3D" id="3.20.20.70">
    <property type="entry name" value="Aldolase class I"/>
    <property type="match status" value="1"/>
</dbReference>